<name>A0A3M7T375_BRAPC</name>
<keyword evidence="2" id="KW-1185">Reference proteome</keyword>
<organism evidence="1 2">
    <name type="scientific">Brachionus plicatilis</name>
    <name type="common">Marine rotifer</name>
    <name type="synonym">Brachionus muelleri</name>
    <dbReference type="NCBI Taxonomy" id="10195"/>
    <lineage>
        <taxon>Eukaryota</taxon>
        <taxon>Metazoa</taxon>
        <taxon>Spiralia</taxon>
        <taxon>Gnathifera</taxon>
        <taxon>Rotifera</taxon>
        <taxon>Eurotatoria</taxon>
        <taxon>Monogononta</taxon>
        <taxon>Pseudotrocha</taxon>
        <taxon>Ploima</taxon>
        <taxon>Brachionidae</taxon>
        <taxon>Brachionus</taxon>
    </lineage>
</organism>
<sequence length="139" mass="16167">MIREKESWDSKSRSRHRVDSFCATGEEEIILANHLDNSPMPHLFIKLLKTTLDAPHQTYSPSPLCHIGKYYQDPHLPTFKNITKPVLFFCGRKKHCIKLDDTLYEKQTDTILKILFFSSANNKTNVYTLILIQVQALKF</sequence>
<dbReference type="EMBL" id="REGN01000369">
    <property type="protein sequence ID" value="RNA42387.1"/>
    <property type="molecule type" value="Genomic_DNA"/>
</dbReference>
<gene>
    <name evidence="1" type="ORF">BpHYR1_016547</name>
</gene>
<protein>
    <submittedName>
        <fullName evidence="1">Uncharacterized protein</fullName>
    </submittedName>
</protein>
<dbReference type="Proteomes" id="UP000276133">
    <property type="component" value="Unassembled WGS sequence"/>
</dbReference>
<reference evidence="1 2" key="1">
    <citation type="journal article" date="2018" name="Sci. Rep.">
        <title>Genomic signatures of local adaptation to the degree of environmental predictability in rotifers.</title>
        <authorList>
            <person name="Franch-Gras L."/>
            <person name="Hahn C."/>
            <person name="Garcia-Roger E.M."/>
            <person name="Carmona M.J."/>
            <person name="Serra M."/>
            <person name="Gomez A."/>
        </authorList>
    </citation>
    <scope>NUCLEOTIDE SEQUENCE [LARGE SCALE GENOMIC DNA]</scope>
    <source>
        <strain evidence="1">HYR1</strain>
    </source>
</reference>
<accession>A0A3M7T375</accession>
<evidence type="ECO:0000313" key="1">
    <source>
        <dbReference type="EMBL" id="RNA42387.1"/>
    </source>
</evidence>
<proteinExistence type="predicted"/>
<comment type="caution">
    <text evidence="1">The sequence shown here is derived from an EMBL/GenBank/DDBJ whole genome shotgun (WGS) entry which is preliminary data.</text>
</comment>
<dbReference type="AlphaFoldDB" id="A0A3M7T375"/>
<evidence type="ECO:0000313" key="2">
    <source>
        <dbReference type="Proteomes" id="UP000276133"/>
    </source>
</evidence>